<dbReference type="InterPro" id="IPR043128">
    <property type="entry name" value="Rev_trsase/Diguanyl_cyclase"/>
</dbReference>
<dbReference type="Gene3D" id="3.10.10.10">
    <property type="entry name" value="HIV Type 1 Reverse Transcriptase, subunit A, domain 1"/>
    <property type="match status" value="1"/>
</dbReference>
<dbReference type="CDD" id="cd01647">
    <property type="entry name" value="RT_LTR"/>
    <property type="match status" value="1"/>
</dbReference>
<dbReference type="Pfam" id="PF17921">
    <property type="entry name" value="Integrase_H2C2"/>
    <property type="match status" value="1"/>
</dbReference>
<dbReference type="InterPro" id="IPR041577">
    <property type="entry name" value="RT_RNaseH_2"/>
</dbReference>
<dbReference type="Gene3D" id="1.10.340.70">
    <property type="match status" value="1"/>
</dbReference>
<dbReference type="Gene3D" id="3.10.20.370">
    <property type="match status" value="1"/>
</dbReference>
<feature type="compositionally biased region" description="Basic and acidic residues" evidence="18">
    <location>
        <begin position="1327"/>
        <end position="1339"/>
    </location>
</feature>
<dbReference type="Proteomes" id="UP000265520">
    <property type="component" value="Unassembled WGS sequence"/>
</dbReference>
<evidence type="ECO:0000256" key="17">
    <source>
        <dbReference type="SAM" id="Coils"/>
    </source>
</evidence>
<dbReference type="InterPro" id="IPR000477">
    <property type="entry name" value="RT_dom"/>
</dbReference>
<dbReference type="Pfam" id="PF24626">
    <property type="entry name" value="SH3_Tf2-1"/>
    <property type="match status" value="1"/>
</dbReference>
<dbReference type="InterPro" id="IPR021109">
    <property type="entry name" value="Peptidase_aspartic_dom_sf"/>
</dbReference>
<evidence type="ECO:0000256" key="2">
    <source>
        <dbReference type="ARBA" id="ARBA00022679"/>
    </source>
</evidence>
<evidence type="ECO:0000256" key="10">
    <source>
        <dbReference type="ARBA" id="ARBA00022884"/>
    </source>
</evidence>
<keyword evidence="13" id="KW-0239">DNA-directed DNA polymerase</keyword>
<evidence type="ECO:0000256" key="9">
    <source>
        <dbReference type="ARBA" id="ARBA00022842"/>
    </source>
</evidence>
<dbReference type="PROSITE" id="PS00141">
    <property type="entry name" value="ASP_PROTEASE"/>
    <property type="match status" value="1"/>
</dbReference>
<keyword evidence="17" id="KW-0175">Coiled coil</keyword>
<dbReference type="Gene3D" id="2.40.70.10">
    <property type="entry name" value="Acid Proteases"/>
    <property type="match status" value="1"/>
</dbReference>
<feature type="region of interest" description="Disordered" evidence="18">
    <location>
        <begin position="117"/>
        <end position="161"/>
    </location>
</feature>
<keyword evidence="8" id="KW-0378">Hydrolase</keyword>
<keyword evidence="3" id="KW-0548">Nucleotidyltransferase</keyword>
<dbReference type="Pfam" id="PF00078">
    <property type="entry name" value="RVT_1"/>
    <property type="match status" value="1"/>
</dbReference>
<dbReference type="GO" id="GO:0003723">
    <property type="term" value="F:RNA binding"/>
    <property type="evidence" value="ECO:0007669"/>
    <property type="project" value="UniProtKB-KW"/>
</dbReference>
<dbReference type="FunFam" id="1.10.340.70:FF:000001">
    <property type="entry name" value="Retrovirus-related Pol polyprotein from transposon gypsy-like Protein"/>
    <property type="match status" value="1"/>
</dbReference>
<evidence type="ECO:0000256" key="4">
    <source>
        <dbReference type="ARBA" id="ARBA00022722"/>
    </source>
</evidence>
<accession>A0A392LXF1</accession>
<dbReference type="EMBL" id="LXQA010000240">
    <property type="protein sequence ID" value="MCH79629.1"/>
    <property type="molecule type" value="Genomic_DNA"/>
</dbReference>
<keyword evidence="15" id="KW-0233">DNA recombination</keyword>
<keyword evidence="22" id="KW-1185">Reference proteome</keyword>
<dbReference type="InterPro" id="IPR056924">
    <property type="entry name" value="SH3_Tf2-1"/>
</dbReference>
<dbReference type="InterPro" id="IPR050951">
    <property type="entry name" value="Retrovirus_Pol_polyprotein"/>
</dbReference>
<dbReference type="GO" id="GO:0004519">
    <property type="term" value="F:endonuclease activity"/>
    <property type="evidence" value="ECO:0007669"/>
    <property type="project" value="UniProtKB-KW"/>
</dbReference>
<dbReference type="InterPro" id="IPR016197">
    <property type="entry name" value="Chromo-like_dom_sf"/>
</dbReference>
<keyword evidence="10" id="KW-0694">RNA-binding</keyword>
<feature type="coiled-coil region" evidence="17">
    <location>
        <begin position="1143"/>
        <end position="1177"/>
    </location>
</feature>
<dbReference type="PANTHER" id="PTHR37984:SF5">
    <property type="entry name" value="PROTEIN NYNRIN-LIKE"/>
    <property type="match status" value="1"/>
</dbReference>
<dbReference type="InterPro" id="IPR012337">
    <property type="entry name" value="RNaseH-like_sf"/>
</dbReference>
<evidence type="ECO:0000259" key="20">
    <source>
        <dbReference type="PROSITE" id="PS50994"/>
    </source>
</evidence>
<dbReference type="PANTHER" id="PTHR37984">
    <property type="entry name" value="PROTEIN CBG26694"/>
    <property type="match status" value="1"/>
</dbReference>
<dbReference type="InterPro" id="IPR001969">
    <property type="entry name" value="Aspartic_peptidase_AS"/>
</dbReference>
<feature type="domain" description="Reverse transcriptase" evidence="19">
    <location>
        <begin position="477"/>
        <end position="656"/>
    </location>
</feature>
<keyword evidence="14" id="KW-0238">DNA-binding</keyword>
<dbReference type="Pfam" id="PF08284">
    <property type="entry name" value="RVP_2"/>
    <property type="match status" value="1"/>
</dbReference>
<evidence type="ECO:0000259" key="19">
    <source>
        <dbReference type="PROSITE" id="PS50878"/>
    </source>
</evidence>
<dbReference type="CDD" id="cd00303">
    <property type="entry name" value="retropepsin_like"/>
    <property type="match status" value="1"/>
</dbReference>
<dbReference type="InterPro" id="IPR005162">
    <property type="entry name" value="Retrotrans_gag_dom"/>
</dbReference>
<dbReference type="GO" id="GO:0006310">
    <property type="term" value="P:DNA recombination"/>
    <property type="evidence" value="ECO:0007669"/>
    <property type="project" value="UniProtKB-KW"/>
</dbReference>
<evidence type="ECO:0000256" key="12">
    <source>
        <dbReference type="ARBA" id="ARBA00022918"/>
    </source>
</evidence>
<dbReference type="GO" id="GO:0003964">
    <property type="term" value="F:RNA-directed DNA polymerase activity"/>
    <property type="evidence" value="ECO:0007669"/>
    <property type="project" value="UniProtKB-KW"/>
</dbReference>
<evidence type="ECO:0000256" key="13">
    <source>
        <dbReference type="ARBA" id="ARBA00022932"/>
    </source>
</evidence>
<comment type="caution">
    <text evidence="21">The sequence shown here is derived from an EMBL/GenBank/DDBJ whole genome shotgun (WGS) entry which is preliminary data.</text>
</comment>
<dbReference type="GO" id="GO:0003887">
    <property type="term" value="F:DNA-directed DNA polymerase activity"/>
    <property type="evidence" value="ECO:0007669"/>
    <property type="project" value="UniProtKB-KW"/>
</dbReference>
<dbReference type="Pfam" id="PF00665">
    <property type="entry name" value="rve"/>
    <property type="match status" value="1"/>
</dbReference>
<evidence type="ECO:0000256" key="15">
    <source>
        <dbReference type="ARBA" id="ARBA00023172"/>
    </source>
</evidence>
<dbReference type="GO" id="GO:0004190">
    <property type="term" value="F:aspartic-type endopeptidase activity"/>
    <property type="evidence" value="ECO:0007669"/>
    <property type="project" value="UniProtKB-KW"/>
</dbReference>
<keyword evidence="12" id="KW-0695">RNA-directed DNA polymerase</keyword>
<feature type="region of interest" description="Disordered" evidence="18">
    <location>
        <begin position="1327"/>
        <end position="1380"/>
    </location>
</feature>
<keyword evidence="1" id="KW-0645">Protease</keyword>
<evidence type="ECO:0000313" key="21">
    <source>
        <dbReference type="EMBL" id="MCH79629.1"/>
    </source>
</evidence>
<keyword evidence="16" id="KW-0511">Multifunctional enzyme</keyword>
<dbReference type="PROSITE" id="PS50878">
    <property type="entry name" value="RT_POL"/>
    <property type="match status" value="1"/>
</dbReference>
<keyword evidence="9" id="KW-0460">Magnesium</keyword>
<evidence type="ECO:0000256" key="1">
    <source>
        <dbReference type="ARBA" id="ARBA00022670"/>
    </source>
</evidence>
<dbReference type="PROSITE" id="PS50994">
    <property type="entry name" value="INTEGRASE"/>
    <property type="match status" value="1"/>
</dbReference>
<keyword evidence="5" id="KW-0479">Metal-binding</keyword>
<gene>
    <name evidence="21" type="ORF">A2U01_0000382</name>
</gene>
<evidence type="ECO:0000256" key="6">
    <source>
        <dbReference type="ARBA" id="ARBA00022750"/>
    </source>
</evidence>
<name>A0A392LXF1_9FABA</name>
<dbReference type="SUPFAM" id="SSF54160">
    <property type="entry name" value="Chromo domain-like"/>
    <property type="match status" value="1"/>
</dbReference>
<dbReference type="InterPro" id="IPR001584">
    <property type="entry name" value="Integrase_cat-core"/>
</dbReference>
<dbReference type="GO" id="GO:0006508">
    <property type="term" value="P:proteolysis"/>
    <property type="evidence" value="ECO:0007669"/>
    <property type="project" value="UniProtKB-KW"/>
</dbReference>
<evidence type="ECO:0000256" key="14">
    <source>
        <dbReference type="ARBA" id="ARBA00023125"/>
    </source>
</evidence>
<keyword evidence="11" id="KW-0229">DNA integration</keyword>
<dbReference type="CDD" id="cd09274">
    <property type="entry name" value="RNase_HI_RT_Ty3"/>
    <property type="match status" value="1"/>
</dbReference>
<keyword evidence="4" id="KW-0540">Nuclease</keyword>
<feature type="domain" description="Integrase catalytic" evidence="20">
    <location>
        <begin position="965"/>
        <end position="1129"/>
    </location>
</feature>
<evidence type="ECO:0000256" key="8">
    <source>
        <dbReference type="ARBA" id="ARBA00022801"/>
    </source>
</evidence>
<organism evidence="21 22">
    <name type="scientific">Trifolium medium</name>
    <dbReference type="NCBI Taxonomy" id="97028"/>
    <lineage>
        <taxon>Eukaryota</taxon>
        <taxon>Viridiplantae</taxon>
        <taxon>Streptophyta</taxon>
        <taxon>Embryophyta</taxon>
        <taxon>Tracheophyta</taxon>
        <taxon>Spermatophyta</taxon>
        <taxon>Magnoliopsida</taxon>
        <taxon>eudicotyledons</taxon>
        <taxon>Gunneridae</taxon>
        <taxon>Pentapetalae</taxon>
        <taxon>rosids</taxon>
        <taxon>fabids</taxon>
        <taxon>Fabales</taxon>
        <taxon>Fabaceae</taxon>
        <taxon>Papilionoideae</taxon>
        <taxon>50 kb inversion clade</taxon>
        <taxon>NPAAA clade</taxon>
        <taxon>Hologalegina</taxon>
        <taxon>IRL clade</taxon>
        <taxon>Trifolieae</taxon>
        <taxon>Trifolium</taxon>
    </lineage>
</organism>
<evidence type="ECO:0000256" key="3">
    <source>
        <dbReference type="ARBA" id="ARBA00022695"/>
    </source>
</evidence>
<dbReference type="InterPro" id="IPR043502">
    <property type="entry name" value="DNA/RNA_pol_sf"/>
</dbReference>
<keyword evidence="6" id="KW-0064">Aspartyl protease</keyword>
<evidence type="ECO:0000313" key="22">
    <source>
        <dbReference type="Proteomes" id="UP000265520"/>
    </source>
</evidence>
<dbReference type="GO" id="GO:0015074">
    <property type="term" value="P:DNA integration"/>
    <property type="evidence" value="ECO:0007669"/>
    <property type="project" value="UniProtKB-KW"/>
</dbReference>
<evidence type="ECO:0000256" key="5">
    <source>
        <dbReference type="ARBA" id="ARBA00022723"/>
    </source>
</evidence>
<evidence type="ECO:0000256" key="16">
    <source>
        <dbReference type="ARBA" id="ARBA00023268"/>
    </source>
</evidence>
<dbReference type="Gene3D" id="3.30.420.10">
    <property type="entry name" value="Ribonuclease H-like superfamily/Ribonuclease H"/>
    <property type="match status" value="1"/>
</dbReference>
<reference evidence="21 22" key="1">
    <citation type="journal article" date="2018" name="Front. Plant Sci.">
        <title>Red Clover (Trifolium pratense) and Zigzag Clover (T. medium) - A Picture of Genomic Similarities and Differences.</title>
        <authorList>
            <person name="Dluhosova J."/>
            <person name="Istvanek J."/>
            <person name="Nedelnik J."/>
            <person name="Repkova J."/>
        </authorList>
    </citation>
    <scope>NUCLEOTIDE SEQUENCE [LARGE SCALE GENOMIC DNA]</scope>
    <source>
        <strain evidence="22">cv. 10/8</strain>
        <tissue evidence="21">Leaf</tissue>
    </source>
</reference>
<evidence type="ECO:0000256" key="11">
    <source>
        <dbReference type="ARBA" id="ARBA00022908"/>
    </source>
</evidence>
<evidence type="ECO:0000256" key="18">
    <source>
        <dbReference type="SAM" id="MobiDB-lite"/>
    </source>
</evidence>
<dbReference type="Pfam" id="PF03732">
    <property type="entry name" value="Retrotrans_gag"/>
    <property type="match status" value="1"/>
</dbReference>
<dbReference type="InterPro" id="IPR036397">
    <property type="entry name" value="RNaseH_sf"/>
</dbReference>
<dbReference type="InterPro" id="IPR041588">
    <property type="entry name" value="Integrase_H2C2"/>
</dbReference>
<feature type="compositionally biased region" description="Acidic residues" evidence="18">
    <location>
        <begin position="1344"/>
        <end position="1359"/>
    </location>
</feature>
<dbReference type="FunFam" id="3.30.70.270:FF:000020">
    <property type="entry name" value="Transposon Tf2-6 polyprotein-like Protein"/>
    <property type="match status" value="1"/>
</dbReference>
<dbReference type="Gene3D" id="3.30.70.270">
    <property type="match status" value="2"/>
</dbReference>
<dbReference type="Pfam" id="PF17919">
    <property type="entry name" value="RT_RNaseH_2"/>
    <property type="match status" value="1"/>
</dbReference>
<evidence type="ECO:0000256" key="7">
    <source>
        <dbReference type="ARBA" id="ARBA00022759"/>
    </source>
</evidence>
<proteinExistence type="predicted"/>
<dbReference type="FunFam" id="3.10.10.10:FF:000007">
    <property type="entry name" value="Retrovirus-related Pol polyprotein from transposon 17.6-like Protein"/>
    <property type="match status" value="1"/>
</dbReference>
<dbReference type="GO" id="GO:0046872">
    <property type="term" value="F:metal ion binding"/>
    <property type="evidence" value="ECO:0007669"/>
    <property type="project" value="UniProtKB-KW"/>
</dbReference>
<keyword evidence="2" id="KW-0808">Transferase</keyword>
<protein>
    <submittedName>
        <fullName evidence="21">Ty3/gypsy retrotransposon protein</fullName>
    </submittedName>
</protein>
<dbReference type="SUPFAM" id="SSF56672">
    <property type="entry name" value="DNA/RNA polymerases"/>
    <property type="match status" value="1"/>
</dbReference>
<feature type="compositionally biased region" description="Pro residues" evidence="18">
    <location>
        <begin position="148"/>
        <end position="157"/>
    </location>
</feature>
<dbReference type="SUPFAM" id="SSF53098">
    <property type="entry name" value="Ribonuclease H-like"/>
    <property type="match status" value="1"/>
</dbReference>
<dbReference type="GO" id="GO:0003677">
    <property type="term" value="F:DNA binding"/>
    <property type="evidence" value="ECO:0007669"/>
    <property type="project" value="UniProtKB-KW"/>
</dbReference>
<sequence length="1380" mass="157767">MEGEALTWYQWMHANGQLTSWPRFLHALELRFAPSQFEDPKGALFKLCQTTTVKAYQAEFEALANRIVGLPHQFYLSCFISGLKPDIRREVQAFQPLSLSHAISLAKLQEDKFTDRFTPHYKKPESSTNPNRTNDLPRPALTTNQPTQKPPTKPTPPIKRLSPAELQARRERNLCYNCDETFHPGHRCRRQFLLLIAEPDDDDATIETTIEPLTQLLLTETPHNPPDPQPSSTDPAQISLHALMGHSIPQTLRILGQIKKHPVSVLVDSGSTHNFVQDRIAKQLGLTMEPAHSFQVLVGNGEQLSCSFICPQTPLQIDSHDFLVDLFVLPLSGAELVLGVQWLKTLGPVLSDYEQLTMKFVKEGHVVQLVGQQKPSPLEASLHQLKRLITTQALDTCLSLHLLTPSPNINLQTLPPEIVTILSTFQNLFEEPTHLPPQRQTDHQIPLNHAADPINVRPYRYPQFQKREIEAQIEDMLRQGVIQPSNSAFSSPVLLVRKKDGSWRFCVDYRALNAITIKDRFPIPAIDELLDELYGTKWFSKLDLRSGYHQIRMHPNDVHKTAFRTHLGHYEFLVMPFGLCNVPSTFQSTMNLLFRPFLRRFVIVFFDDILVYSRTWEEHLQHLQTLFQCLLDHQFFLKQSKCSFAKSSITYLGHIVSADGVGPDPEKIEAMLNWPVPTTIKQLRGFLGLTGFYRKFVHNYATIAAPLTKLLKKDSFGWNEEAQTAFELLKLAMTKAPVLALPNFDEDFVIETDASGLGMGAVLCQRGHPICFYSKKFCPKLLNSSTYVRELCAITSAVKKWRAYLLGRKFIVHTDQRSLRELMTQIIQTPEQHFYLAKLLGYSYEIVYKPGAQNRQSFENDPQLKQLVSKVQQEPQNYEGFKIIKGLLFFRNKLFISSDSPLIASLLEEFHSSPFGGHSGIHKTWGRIKENVYWVGMKEDVTNFINSCQVCQQTKIPAQLPYGLLQPLPIPEGIWEDISLDFIVGLPSFQKNTVILVVVDRFSKAAHFAKLPTRFNASQVAEVFSETVCKLHGMPKSIVSDRDPIFLSRFWQELFKTSGTKLRMSTAYHPQTDGQTEIVNKALQQYLRCFVHNAPKKWGNFLHWAEWHYNTSVHTSTGISPFEAVYGKPPPSLPQYIAGTSQLEAVDTELQNREQILQMLKKKLQKAQETMKRFADKKRMDYKFKPGDLVFLKLRPHRQVSVAGHRIRKLSKRYYGPYKVTREVGEVAYELQLPPSARIHPVFHISQLKPCRGNSDPSLELPPDIVDNQPLVQPLAIVGWKKDNDTGKSLVLVQWSGLPPEDSSWETLEELKTDYPSLDLEDKVFFDEEKDVMDHEERPNSPTEAEDNLDQNLDYEEMDPPLRPKRKTKKPGWLTTGFQT</sequence>
<keyword evidence="7" id="KW-0255">Endonuclease</keyword>
<dbReference type="SUPFAM" id="SSF50630">
    <property type="entry name" value="Acid proteases"/>
    <property type="match status" value="1"/>
</dbReference>